<dbReference type="Gene3D" id="1.10.630.10">
    <property type="entry name" value="Cytochrome P450"/>
    <property type="match status" value="1"/>
</dbReference>
<evidence type="ECO:0000256" key="3">
    <source>
        <dbReference type="ARBA" id="ARBA00004174"/>
    </source>
</evidence>
<dbReference type="InterPro" id="IPR002403">
    <property type="entry name" value="Cyt_P450_E_grp-IV"/>
</dbReference>
<dbReference type="PROSITE" id="PS00086">
    <property type="entry name" value="CYTOCHROME_P450"/>
    <property type="match status" value="1"/>
</dbReference>
<dbReference type="Pfam" id="PF00067">
    <property type="entry name" value="p450"/>
    <property type="match status" value="1"/>
</dbReference>
<protein>
    <recommendedName>
        <fullName evidence="18">Cytochrome P450</fullName>
    </recommendedName>
</protein>
<dbReference type="OrthoDB" id="2789670at2759"/>
<evidence type="ECO:0000313" key="17">
    <source>
        <dbReference type="Proteomes" id="UP001153620"/>
    </source>
</evidence>
<accession>A0A9N9WY60</accession>
<keyword evidence="13" id="KW-0472">Membrane</keyword>
<evidence type="ECO:0000256" key="11">
    <source>
        <dbReference type="ARBA" id="ARBA00023004"/>
    </source>
</evidence>
<keyword evidence="17" id="KW-1185">Reference proteome</keyword>
<dbReference type="FunFam" id="1.10.630.10:FF:000042">
    <property type="entry name" value="Cytochrome P450"/>
    <property type="match status" value="1"/>
</dbReference>
<evidence type="ECO:0000256" key="13">
    <source>
        <dbReference type="ARBA" id="ARBA00023136"/>
    </source>
</evidence>
<dbReference type="PRINTS" id="PR00465">
    <property type="entry name" value="EP450IV"/>
</dbReference>
<dbReference type="PANTHER" id="PTHR24292:SF104">
    <property type="entry name" value="CYTOCHROME P450 308A1-RELATED"/>
    <property type="match status" value="1"/>
</dbReference>
<organism evidence="16 17">
    <name type="scientific">Chironomus riparius</name>
    <dbReference type="NCBI Taxonomy" id="315576"/>
    <lineage>
        <taxon>Eukaryota</taxon>
        <taxon>Metazoa</taxon>
        <taxon>Ecdysozoa</taxon>
        <taxon>Arthropoda</taxon>
        <taxon>Hexapoda</taxon>
        <taxon>Insecta</taxon>
        <taxon>Pterygota</taxon>
        <taxon>Neoptera</taxon>
        <taxon>Endopterygota</taxon>
        <taxon>Diptera</taxon>
        <taxon>Nematocera</taxon>
        <taxon>Chironomoidea</taxon>
        <taxon>Chironomidae</taxon>
        <taxon>Chironominae</taxon>
        <taxon>Chironomus</taxon>
    </lineage>
</organism>
<dbReference type="InterPro" id="IPR036396">
    <property type="entry name" value="Cyt_P450_sf"/>
</dbReference>
<name>A0A9N9WY60_9DIPT</name>
<dbReference type="GO" id="GO:0016705">
    <property type="term" value="F:oxidoreductase activity, acting on paired donors, with incorporation or reduction of molecular oxygen"/>
    <property type="evidence" value="ECO:0007669"/>
    <property type="project" value="InterPro"/>
</dbReference>
<feature type="binding site" description="axial binding residue" evidence="14">
    <location>
        <position position="445"/>
    </location>
    <ligand>
        <name>heme</name>
        <dbReference type="ChEBI" id="CHEBI:30413"/>
    </ligand>
    <ligandPart>
        <name>Fe</name>
        <dbReference type="ChEBI" id="CHEBI:18248"/>
    </ligandPart>
</feature>
<evidence type="ECO:0000256" key="4">
    <source>
        <dbReference type="ARBA" id="ARBA00004406"/>
    </source>
</evidence>
<dbReference type="PANTHER" id="PTHR24292">
    <property type="entry name" value="CYTOCHROME P450"/>
    <property type="match status" value="1"/>
</dbReference>
<dbReference type="SUPFAM" id="SSF48264">
    <property type="entry name" value="Cytochrome P450"/>
    <property type="match status" value="1"/>
</dbReference>
<comment type="cofactor">
    <cofactor evidence="1 14">
        <name>heme</name>
        <dbReference type="ChEBI" id="CHEBI:30413"/>
    </cofactor>
</comment>
<evidence type="ECO:0008006" key="18">
    <source>
        <dbReference type="Google" id="ProtNLM"/>
    </source>
</evidence>
<proteinExistence type="inferred from homology"/>
<dbReference type="GO" id="GO:0020037">
    <property type="term" value="F:heme binding"/>
    <property type="evidence" value="ECO:0007669"/>
    <property type="project" value="InterPro"/>
</dbReference>
<keyword evidence="8" id="KW-0256">Endoplasmic reticulum</keyword>
<evidence type="ECO:0000256" key="10">
    <source>
        <dbReference type="ARBA" id="ARBA00023002"/>
    </source>
</evidence>
<reference evidence="16" key="1">
    <citation type="submission" date="2022-01" db="EMBL/GenBank/DDBJ databases">
        <authorList>
            <person name="King R."/>
        </authorList>
    </citation>
    <scope>NUCLEOTIDE SEQUENCE</scope>
</reference>
<keyword evidence="12 15" id="KW-0503">Monooxygenase</keyword>
<dbReference type="PRINTS" id="PR00385">
    <property type="entry name" value="P450"/>
</dbReference>
<evidence type="ECO:0000256" key="5">
    <source>
        <dbReference type="ARBA" id="ARBA00010617"/>
    </source>
</evidence>
<gene>
    <name evidence="16" type="ORF">CHIRRI_LOCUS13465</name>
</gene>
<comment type="similarity">
    <text evidence="5 15">Belongs to the cytochrome P450 family.</text>
</comment>
<evidence type="ECO:0000313" key="16">
    <source>
        <dbReference type="EMBL" id="CAG9810652.1"/>
    </source>
</evidence>
<keyword evidence="11 14" id="KW-0408">Iron</keyword>
<evidence type="ECO:0000256" key="7">
    <source>
        <dbReference type="ARBA" id="ARBA00022723"/>
    </source>
</evidence>
<evidence type="ECO:0000256" key="8">
    <source>
        <dbReference type="ARBA" id="ARBA00022824"/>
    </source>
</evidence>
<evidence type="ECO:0000256" key="12">
    <source>
        <dbReference type="ARBA" id="ARBA00023033"/>
    </source>
</evidence>
<sequence>MITLVLAIIVLLLCLYFKYEYSFWSRHSVEGPAPVPIFGNFHEYILTKKRHFFEIYQDIYAAYPTARYVGIYKMGRPALLIRDLELVKDILVTSFNTFNMNEFAIDADLDPLIAVNPFCIPGDEWKAKRSQLSPLFTQNRTRVAIPFINGVAKKMLEYIESGPESSTMEFDVKELCAKFTTDNVAAVSFGLDGESFTNPNASFRKIGDDIFKPTFINGIKQQIVLFVPFMAKILKVPFVSKESDKKFREIVQQVVDQREQEKSRRDDLLQVILDLREKHGKEEYSDTVVCGHSMTFLTEGYETSSTTMSMTLYELALNPQVQKRVQLEVDQLLTESNGEINERVILGAEYLEQCIMETVRLHCPVFHLSKFSVREYEFPPQFEGSTKSLKMPGGTNVIIPVYAIHFDKTYFPDPFKYDPDRFSKENKDNIPKYAYLGFGEGPRICLGMKFGITQVKGGIIAILSKYNVLRHELTDVPFKYAKSTFNLQPEDKVMLRFEKRKDVINEE</sequence>
<keyword evidence="7 14" id="KW-0479">Metal-binding</keyword>
<keyword evidence="6 14" id="KW-0349">Heme</keyword>
<evidence type="ECO:0000256" key="6">
    <source>
        <dbReference type="ARBA" id="ARBA00022617"/>
    </source>
</evidence>
<dbReference type="InterPro" id="IPR017972">
    <property type="entry name" value="Cyt_P450_CS"/>
</dbReference>
<evidence type="ECO:0000256" key="15">
    <source>
        <dbReference type="RuleBase" id="RU000461"/>
    </source>
</evidence>
<evidence type="ECO:0000256" key="14">
    <source>
        <dbReference type="PIRSR" id="PIRSR602403-1"/>
    </source>
</evidence>
<dbReference type="GO" id="GO:0005789">
    <property type="term" value="C:endoplasmic reticulum membrane"/>
    <property type="evidence" value="ECO:0007669"/>
    <property type="project" value="UniProtKB-SubCell"/>
</dbReference>
<evidence type="ECO:0000256" key="2">
    <source>
        <dbReference type="ARBA" id="ARBA00003690"/>
    </source>
</evidence>
<keyword evidence="9" id="KW-0492">Microsome</keyword>
<reference evidence="16" key="2">
    <citation type="submission" date="2022-10" db="EMBL/GenBank/DDBJ databases">
        <authorList>
            <consortium name="ENA_rothamsted_submissions"/>
            <consortium name="culmorum"/>
            <person name="King R."/>
        </authorList>
    </citation>
    <scope>NUCLEOTIDE SEQUENCE</scope>
</reference>
<evidence type="ECO:0000256" key="9">
    <source>
        <dbReference type="ARBA" id="ARBA00022848"/>
    </source>
</evidence>
<dbReference type="AlphaFoldDB" id="A0A9N9WY60"/>
<dbReference type="InterPro" id="IPR001128">
    <property type="entry name" value="Cyt_P450"/>
</dbReference>
<dbReference type="GO" id="GO:0004497">
    <property type="term" value="F:monooxygenase activity"/>
    <property type="evidence" value="ECO:0007669"/>
    <property type="project" value="UniProtKB-KW"/>
</dbReference>
<dbReference type="Proteomes" id="UP001153620">
    <property type="component" value="Chromosome 4"/>
</dbReference>
<evidence type="ECO:0000256" key="1">
    <source>
        <dbReference type="ARBA" id="ARBA00001971"/>
    </source>
</evidence>
<comment type="subcellular location">
    <subcellularLocation>
        <location evidence="4">Endoplasmic reticulum membrane</location>
        <topology evidence="4">Peripheral membrane protein</topology>
    </subcellularLocation>
    <subcellularLocation>
        <location evidence="3">Microsome membrane</location>
        <topology evidence="3">Peripheral membrane protein</topology>
    </subcellularLocation>
</comment>
<comment type="function">
    <text evidence="2">May be involved in the metabolism of insect hormones and in the breakdown of synthetic insecticides.</text>
</comment>
<dbReference type="CDD" id="cd11056">
    <property type="entry name" value="CYP6-like"/>
    <property type="match status" value="1"/>
</dbReference>
<dbReference type="GO" id="GO:0005506">
    <property type="term" value="F:iron ion binding"/>
    <property type="evidence" value="ECO:0007669"/>
    <property type="project" value="InterPro"/>
</dbReference>
<dbReference type="InterPro" id="IPR050476">
    <property type="entry name" value="Insect_CytP450_Detox"/>
</dbReference>
<keyword evidence="10 15" id="KW-0560">Oxidoreductase</keyword>
<dbReference type="EMBL" id="OU895880">
    <property type="protein sequence ID" value="CAG9810652.1"/>
    <property type="molecule type" value="Genomic_DNA"/>
</dbReference>